<organism evidence="1 2">
    <name type="scientific">Reticulomyxa filosa</name>
    <dbReference type="NCBI Taxonomy" id="46433"/>
    <lineage>
        <taxon>Eukaryota</taxon>
        <taxon>Sar</taxon>
        <taxon>Rhizaria</taxon>
        <taxon>Retaria</taxon>
        <taxon>Foraminifera</taxon>
        <taxon>Monothalamids</taxon>
        <taxon>Reticulomyxidae</taxon>
        <taxon>Reticulomyxa</taxon>
    </lineage>
</organism>
<dbReference type="AlphaFoldDB" id="X6PF91"/>
<dbReference type="Proteomes" id="UP000023152">
    <property type="component" value="Unassembled WGS sequence"/>
</dbReference>
<evidence type="ECO:0000313" key="2">
    <source>
        <dbReference type="Proteomes" id="UP000023152"/>
    </source>
</evidence>
<comment type="caution">
    <text evidence="1">The sequence shown here is derived from an EMBL/GenBank/DDBJ whole genome shotgun (WGS) entry which is preliminary data.</text>
</comment>
<reference evidence="1 2" key="1">
    <citation type="journal article" date="2013" name="Curr. Biol.">
        <title>The Genome of the Foraminiferan Reticulomyxa filosa.</title>
        <authorList>
            <person name="Glockner G."/>
            <person name="Hulsmann N."/>
            <person name="Schleicher M."/>
            <person name="Noegel A.A."/>
            <person name="Eichinger L."/>
            <person name="Gallinger C."/>
            <person name="Pawlowski J."/>
            <person name="Sierra R."/>
            <person name="Euteneuer U."/>
            <person name="Pillet L."/>
            <person name="Moustafa A."/>
            <person name="Platzer M."/>
            <person name="Groth M."/>
            <person name="Szafranski K."/>
            <person name="Schliwa M."/>
        </authorList>
    </citation>
    <scope>NUCLEOTIDE SEQUENCE [LARGE SCALE GENOMIC DNA]</scope>
</reference>
<keyword evidence="2" id="KW-1185">Reference proteome</keyword>
<protein>
    <submittedName>
        <fullName evidence="1">Uncharacterized protein</fullName>
    </submittedName>
</protein>
<evidence type="ECO:0000313" key="1">
    <source>
        <dbReference type="EMBL" id="ETO36342.1"/>
    </source>
</evidence>
<proteinExistence type="predicted"/>
<dbReference type="EMBL" id="ASPP01000760">
    <property type="protein sequence ID" value="ETO36342.1"/>
    <property type="molecule type" value="Genomic_DNA"/>
</dbReference>
<sequence>MLFDEKSCKLFLVNLEGQQKGFILCRHMCNLWRLLHDAVLLEFVDRSTINNFVLDMYREPLTDSLKQQLQEMIKKTPLGIVKQILDAWREVVQSEGQNIRDLNKKEPFSNWLDNIMFFDNELEFFPKELLTWDYCATGYAYLYELFKRSSCN</sequence>
<accession>X6PF91</accession>
<name>X6PF91_RETFI</name>
<gene>
    <name evidence="1" type="ORF">RFI_00719</name>
</gene>